<dbReference type="GO" id="GO:0019005">
    <property type="term" value="C:SCF ubiquitin ligase complex"/>
    <property type="evidence" value="ECO:0007669"/>
    <property type="project" value="TreeGrafter"/>
</dbReference>
<dbReference type="InterPro" id="IPR007397">
    <property type="entry name" value="F-box-assoc_dom"/>
</dbReference>
<dbReference type="InterPro" id="IPR013783">
    <property type="entry name" value="Ig-like_fold"/>
</dbReference>
<evidence type="ECO:0000259" key="2">
    <source>
        <dbReference type="PROSITE" id="PS51114"/>
    </source>
</evidence>
<dbReference type="Pfam" id="PF04300">
    <property type="entry name" value="FBA"/>
    <property type="match status" value="1"/>
</dbReference>
<keyword evidence="4" id="KW-1185">Reference proteome</keyword>
<dbReference type="Gene3D" id="2.60.40.10">
    <property type="entry name" value="Immunoglobulins"/>
    <property type="match status" value="1"/>
</dbReference>
<dbReference type="Gene3D" id="2.60.120.260">
    <property type="entry name" value="Galactose-binding domain-like"/>
    <property type="match status" value="1"/>
</dbReference>
<dbReference type="InterPro" id="IPR003961">
    <property type="entry name" value="FN3_dom"/>
</dbReference>
<dbReference type="CDD" id="cd00063">
    <property type="entry name" value="FN3"/>
    <property type="match status" value="1"/>
</dbReference>
<feature type="domain" description="Fibronectin type-III" evidence="1">
    <location>
        <begin position="664"/>
        <end position="761"/>
    </location>
</feature>
<evidence type="ECO:0000313" key="3">
    <source>
        <dbReference type="EMBL" id="KAJ7363608.1"/>
    </source>
</evidence>
<dbReference type="PROSITE" id="PS50853">
    <property type="entry name" value="FN3"/>
    <property type="match status" value="1"/>
</dbReference>
<dbReference type="GO" id="GO:0036503">
    <property type="term" value="P:ERAD pathway"/>
    <property type="evidence" value="ECO:0007669"/>
    <property type="project" value="TreeGrafter"/>
</dbReference>
<proteinExistence type="predicted"/>
<accession>A0A9X0CN74</accession>
<sequence>MGNVPLQSGVKYVVTVVAEGSDALHLPSLLSTGDTEFAQLPKPASVSQEYSFEEKEIKVTFQPVPDASAHLIEVFNEITPTKIAGKHVVTKTTCVDWPSTVTYSFDVDNMRFNGGAQFKSRVIAQGNAHWMNSSPCLSSSAFACSVAAISVALKYSVESKKLKIVISSRPGHFTAQIEDTSHKGRTISTQKFIVKRDTEKDSVHQTLLEIPLTSDEEPRGAIYQAFVLNTGDQQHLPSEVKQSNEVPLLDPPASVSQEYKDGVFTVVWKCVQSATCYHIRVYNTKTGSTASEVSVTSDVRPAGEQMKKEFDVDSILLESDGLYQTLVMVLGDEVSIGGASTKSNTTITSFPSPEDVKITFNNETRHMLVSCSSVKGAVSIKLGVVDAGKLKNDETNIQGALLGSKEVAVTSSDASKPVEAEFDDSVLLTSLDGLHRGVARLMVKHAEVSLPSGYSISDDVVAWLKPPVPIHMYFDPVYSTLKITWTPVNLALRYLVEILQGREDEDGTTTLIPFSDEVHGDAISCNVNMENVNVDESDKFIAKVQSIGNPGTVITIHSTGYSSETMVCENSPTDVEVLQVEDETVRVTWKGDSATTFQFSVWRMSESGDQDDVISKQTDTLQLISTSEALRMISPGRYRFGVRSQGSISKLHSVYTYSDVLAVIMDAPTVTTMKRRPAVTVKWTPVDNNPTQNFSNYVIHYRLQRGAESEWNQVQVEISAKEKMIVDLQPDSDYLFCISVASPKLGNGIRSQATAVHTEFDVRLPGDLLDNPNFAPAEGWDEHGYTYNIITEPWQIIQPTDRQYRLENTHQGTSDWPDYDGTINRWCVAAANMGRFKSCWRIQLIDLLEKGFTPEYLDEVKPDIEVYEWFAIQSGCSSTYDMKVSLLDSNKKDLPGENFYLAHVKPAPTDGSWKRLEHTFSNYPSGLRFIRFEDGMQSLGLDLRAYDVKAFAPTVKISERQSLAKKDEVTSH</sequence>
<dbReference type="GO" id="GO:0061630">
    <property type="term" value="F:ubiquitin protein ligase activity"/>
    <property type="evidence" value="ECO:0007669"/>
    <property type="project" value="TreeGrafter"/>
</dbReference>
<dbReference type="GO" id="GO:0006516">
    <property type="term" value="P:glycoprotein catabolic process"/>
    <property type="evidence" value="ECO:0007669"/>
    <property type="project" value="TreeGrafter"/>
</dbReference>
<name>A0A9X0CN74_9CNID</name>
<dbReference type="InterPro" id="IPR008979">
    <property type="entry name" value="Galactose-bd-like_sf"/>
</dbReference>
<dbReference type="PROSITE" id="PS51114">
    <property type="entry name" value="FBA"/>
    <property type="match status" value="1"/>
</dbReference>
<dbReference type="SUPFAM" id="SSF49265">
    <property type="entry name" value="Fibronectin type III"/>
    <property type="match status" value="1"/>
</dbReference>
<dbReference type="OrthoDB" id="5983522at2759"/>
<dbReference type="EMBL" id="MU827305">
    <property type="protein sequence ID" value="KAJ7363608.1"/>
    <property type="molecule type" value="Genomic_DNA"/>
</dbReference>
<dbReference type="Proteomes" id="UP001163046">
    <property type="component" value="Unassembled WGS sequence"/>
</dbReference>
<reference evidence="3" key="1">
    <citation type="submission" date="2023-01" db="EMBL/GenBank/DDBJ databases">
        <title>Genome assembly of the deep-sea coral Lophelia pertusa.</title>
        <authorList>
            <person name="Herrera S."/>
            <person name="Cordes E."/>
        </authorList>
    </citation>
    <scope>NUCLEOTIDE SEQUENCE</scope>
    <source>
        <strain evidence="3">USNM1676648</strain>
        <tissue evidence="3">Polyp</tissue>
    </source>
</reference>
<gene>
    <name evidence="3" type="primary">FBXO2_2</name>
    <name evidence="3" type="ORF">OS493_009770</name>
</gene>
<dbReference type="GO" id="GO:0031146">
    <property type="term" value="P:SCF-dependent proteasomal ubiquitin-dependent protein catabolic process"/>
    <property type="evidence" value="ECO:0007669"/>
    <property type="project" value="TreeGrafter"/>
</dbReference>
<dbReference type="SUPFAM" id="SSF49785">
    <property type="entry name" value="Galactose-binding domain-like"/>
    <property type="match status" value="1"/>
</dbReference>
<dbReference type="InterPro" id="IPR036116">
    <property type="entry name" value="FN3_sf"/>
</dbReference>
<comment type="caution">
    <text evidence="3">The sequence shown here is derived from an EMBL/GenBank/DDBJ whole genome shotgun (WGS) entry which is preliminary data.</text>
</comment>
<feature type="domain" description="FBA" evidence="2">
    <location>
        <begin position="760"/>
        <end position="959"/>
    </location>
</feature>
<protein>
    <submittedName>
        <fullName evidence="3">F-box only protein 2</fullName>
    </submittedName>
</protein>
<dbReference type="SMART" id="SM01198">
    <property type="entry name" value="FBA"/>
    <property type="match status" value="1"/>
</dbReference>
<dbReference type="PANTHER" id="PTHR12125:SF5">
    <property type="entry name" value="F-BOX DOMAIN-CONTAINING PROTEIN"/>
    <property type="match status" value="1"/>
</dbReference>
<evidence type="ECO:0000313" key="4">
    <source>
        <dbReference type="Proteomes" id="UP001163046"/>
    </source>
</evidence>
<dbReference type="PANTHER" id="PTHR12125">
    <property type="entry name" value="F-BOX ONLY PROTEIN 6-LIKE PROTEIN"/>
    <property type="match status" value="1"/>
</dbReference>
<evidence type="ECO:0000259" key="1">
    <source>
        <dbReference type="PROSITE" id="PS50853"/>
    </source>
</evidence>
<organism evidence="3 4">
    <name type="scientific">Desmophyllum pertusum</name>
    <dbReference type="NCBI Taxonomy" id="174260"/>
    <lineage>
        <taxon>Eukaryota</taxon>
        <taxon>Metazoa</taxon>
        <taxon>Cnidaria</taxon>
        <taxon>Anthozoa</taxon>
        <taxon>Hexacorallia</taxon>
        <taxon>Scleractinia</taxon>
        <taxon>Caryophylliina</taxon>
        <taxon>Caryophylliidae</taxon>
        <taxon>Desmophyllum</taxon>
    </lineage>
</organism>
<dbReference type="SMART" id="SM00060">
    <property type="entry name" value="FN3"/>
    <property type="match status" value="2"/>
</dbReference>
<dbReference type="InterPro" id="IPR039752">
    <property type="entry name" value="F-box_only"/>
</dbReference>
<dbReference type="GO" id="GO:0005737">
    <property type="term" value="C:cytoplasm"/>
    <property type="evidence" value="ECO:0007669"/>
    <property type="project" value="UniProtKB-ARBA"/>
</dbReference>
<dbReference type="AlphaFoldDB" id="A0A9X0CN74"/>